<keyword evidence="1" id="KW-0597">Phosphoprotein</keyword>
<evidence type="ECO:0000256" key="1">
    <source>
        <dbReference type="PROSITE-ProRule" id="PRU00169"/>
    </source>
</evidence>
<proteinExistence type="predicted"/>
<dbReference type="Pfam" id="PF14559">
    <property type="entry name" value="TPR_19"/>
    <property type="match status" value="1"/>
</dbReference>
<evidence type="ECO:0000313" key="3">
    <source>
        <dbReference type="EMBL" id="MBQ0934749.1"/>
    </source>
</evidence>
<dbReference type="InterPro" id="IPR001789">
    <property type="entry name" value="Sig_transdc_resp-reg_receiver"/>
</dbReference>
<dbReference type="RefSeq" id="WP_210807007.1">
    <property type="nucleotide sequence ID" value="NZ_JAGQDG010000002.1"/>
</dbReference>
<comment type="caution">
    <text evidence="3">The sequence shown here is derived from an EMBL/GenBank/DDBJ whole genome shotgun (WGS) entry which is preliminary data.</text>
</comment>
<name>A0ABS5DUC6_9BURK</name>
<accession>A0ABS5DUC6</accession>
<sequence length="546" mass="59654">MATIQTPYSHLQALIIDDMAVQQTTLRGQLTMLGITKVEQASNAEDALRLIRAKAPNLVLCDFNLNNKTDGQQMFEHMRDKGLLPADCLFFMITAESGYASVASATEHRPDAYLLKPITASDIEDRLKAALEKRQALLAVNQRLAKDDLVGAVSECDKLLAKKDRWTMSVLQIKGQTLLQLGRHEDAKAVYRTALDERPNLVWAQLGLARAHKAGGQFDEARQLASDIIASPEGEKNVAAYDVIAESLEAQGDADGALWALKDAATVVPSSRRQRLVGEAAYRNGDLATAKECLQKVAKATRGSMTASSQDTLLLAQTLVDTGDAAGAVAILDDVNTKPKHDPQYESVSLAIKVQAHVKSGQPEAAAKLLVKARETLRKAKADFGTVALAKAELMSGNEAEGLKLMERAISADHENTRVKQMIGNALRDTGHDDKIQQVIEAAAAGLQKRVTDAKKLFRDSKIDEALEAIEAALREYPENTGVLLQAAQMNCLSLRLKRELNDTVVERVRLYLTRLEKLLPANDRVTQMQRYYRETLSTLAAPATA</sequence>
<gene>
    <name evidence="3" type="ORF">KAK11_05350</name>
</gene>
<reference evidence="3 4" key="1">
    <citation type="submission" date="2021-04" db="EMBL/GenBank/DDBJ databases">
        <title>The genome sequence of type strain Ideonella paludis KCTC 32238.</title>
        <authorList>
            <person name="Liu Y."/>
        </authorList>
    </citation>
    <scope>NUCLEOTIDE SEQUENCE [LARGE SCALE GENOMIC DNA]</scope>
    <source>
        <strain evidence="3 4">KCTC 32238</strain>
    </source>
</reference>
<dbReference type="Gene3D" id="3.40.50.2300">
    <property type="match status" value="1"/>
</dbReference>
<dbReference type="InterPro" id="IPR011990">
    <property type="entry name" value="TPR-like_helical_dom_sf"/>
</dbReference>
<dbReference type="SMART" id="SM00448">
    <property type="entry name" value="REC"/>
    <property type="match status" value="1"/>
</dbReference>
<organism evidence="3 4">
    <name type="scientific">Ideonella paludis</name>
    <dbReference type="NCBI Taxonomy" id="1233411"/>
    <lineage>
        <taxon>Bacteria</taxon>
        <taxon>Pseudomonadati</taxon>
        <taxon>Pseudomonadota</taxon>
        <taxon>Betaproteobacteria</taxon>
        <taxon>Burkholderiales</taxon>
        <taxon>Sphaerotilaceae</taxon>
        <taxon>Ideonella</taxon>
    </lineage>
</organism>
<evidence type="ECO:0000259" key="2">
    <source>
        <dbReference type="PROSITE" id="PS50110"/>
    </source>
</evidence>
<dbReference type="PANTHER" id="PTHR43228">
    <property type="entry name" value="TWO-COMPONENT RESPONSE REGULATOR"/>
    <property type="match status" value="1"/>
</dbReference>
<dbReference type="PROSITE" id="PS50110">
    <property type="entry name" value="RESPONSE_REGULATORY"/>
    <property type="match status" value="1"/>
</dbReference>
<dbReference type="PANTHER" id="PTHR43228:SF1">
    <property type="entry name" value="TWO-COMPONENT RESPONSE REGULATOR ARR22"/>
    <property type="match status" value="1"/>
</dbReference>
<keyword evidence="4" id="KW-1185">Reference proteome</keyword>
<dbReference type="InterPro" id="IPR052048">
    <property type="entry name" value="ST_Response_Regulator"/>
</dbReference>
<dbReference type="InterPro" id="IPR019734">
    <property type="entry name" value="TPR_rpt"/>
</dbReference>
<dbReference type="SUPFAM" id="SSF52172">
    <property type="entry name" value="CheY-like"/>
    <property type="match status" value="1"/>
</dbReference>
<protein>
    <submittedName>
        <fullName evidence="3">Tetratricopeptide repeat protein</fullName>
    </submittedName>
</protein>
<dbReference type="SMART" id="SM00028">
    <property type="entry name" value="TPR"/>
    <property type="match status" value="4"/>
</dbReference>
<evidence type="ECO:0000313" key="4">
    <source>
        <dbReference type="Proteomes" id="UP000672097"/>
    </source>
</evidence>
<feature type="modified residue" description="4-aspartylphosphate" evidence="1">
    <location>
        <position position="62"/>
    </location>
</feature>
<dbReference type="SUPFAM" id="SSF48452">
    <property type="entry name" value="TPR-like"/>
    <property type="match status" value="2"/>
</dbReference>
<dbReference type="Gene3D" id="1.25.40.10">
    <property type="entry name" value="Tetratricopeptide repeat domain"/>
    <property type="match status" value="2"/>
</dbReference>
<dbReference type="InterPro" id="IPR011717">
    <property type="entry name" value="TPR-4"/>
</dbReference>
<dbReference type="InterPro" id="IPR011006">
    <property type="entry name" value="CheY-like_superfamily"/>
</dbReference>
<dbReference type="Pfam" id="PF07721">
    <property type="entry name" value="TPR_4"/>
    <property type="match status" value="1"/>
</dbReference>
<dbReference type="EMBL" id="JAGQDG010000002">
    <property type="protein sequence ID" value="MBQ0934749.1"/>
    <property type="molecule type" value="Genomic_DNA"/>
</dbReference>
<dbReference type="Proteomes" id="UP000672097">
    <property type="component" value="Unassembled WGS sequence"/>
</dbReference>
<dbReference type="Pfam" id="PF00072">
    <property type="entry name" value="Response_reg"/>
    <property type="match status" value="1"/>
</dbReference>
<feature type="domain" description="Response regulatory" evidence="2">
    <location>
        <begin position="12"/>
        <end position="131"/>
    </location>
</feature>